<dbReference type="PANTHER" id="PTHR43024">
    <property type="entry name" value="UDP-N-ACETYLMURAMOYL-TRIPEPTIDE--D-ALANYL-D-ALANINE LIGASE"/>
    <property type="match status" value="1"/>
</dbReference>
<keyword evidence="1" id="KW-0436">Ligase</keyword>
<evidence type="ECO:0000313" key="5">
    <source>
        <dbReference type="EMBL" id="PIR44101.1"/>
    </source>
</evidence>
<dbReference type="GO" id="GO:0016881">
    <property type="term" value="F:acid-amino acid ligase activity"/>
    <property type="evidence" value="ECO:0007669"/>
    <property type="project" value="InterPro"/>
</dbReference>
<evidence type="ECO:0000256" key="2">
    <source>
        <dbReference type="ARBA" id="ARBA00022741"/>
    </source>
</evidence>
<gene>
    <name evidence="5" type="ORF">COV23_01700</name>
</gene>
<keyword evidence="2" id="KW-0547">Nucleotide-binding</keyword>
<dbReference type="PANTHER" id="PTHR43024:SF1">
    <property type="entry name" value="UDP-N-ACETYLMURAMOYL-TRIPEPTIDE--D-ALANYL-D-ALANINE LIGASE"/>
    <property type="match status" value="1"/>
</dbReference>
<evidence type="ECO:0000259" key="4">
    <source>
        <dbReference type="Pfam" id="PF08245"/>
    </source>
</evidence>
<dbReference type="AlphaFoldDB" id="A0A2H0RC42"/>
<dbReference type="InterPro" id="IPR013221">
    <property type="entry name" value="Mur_ligase_cen"/>
</dbReference>
<dbReference type="SUPFAM" id="SSF53623">
    <property type="entry name" value="MurD-like peptide ligases, catalytic domain"/>
    <property type="match status" value="1"/>
</dbReference>
<dbReference type="Pfam" id="PF08245">
    <property type="entry name" value="Mur_ligase_M"/>
    <property type="match status" value="1"/>
</dbReference>
<comment type="caution">
    <text evidence="5">The sequence shown here is derived from an EMBL/GenBank/DDBJ whole genome shotgun (WGS) entry which is preliminary data.</text>
</comment>
<name>A0A2H0RC42_9BACT</name>
<dbReference type="Gene3D" id="3.40.1190.10">
    <property type="entry name" value="Mur-like, catalytic domain"/>
    <property type="match status" value="1"/>
</dbReference>
<reference evidence="5 6" key="1">
    <citation type="submission" date="2017-09" db="EMBL/GenBank/DDBJ databases">
        <title>Depth-based differentiation of microbial function through sediment-hosted aquifers and enrichment of novel symbionts in the deep terrestrial subsurface.</title>
        <authorList>
            <person name="Probst A.J."/>
            <person name="Ladd B."/>
            <person name="Jarett J.K."/>
            <person name="Geller-Mcgrath D.E."/>
            <person name="Sieber C.M."/>
            <person name="Emerson J.B."/>
            <person name="Anantharaman K."/>
            <person name="Thomas B.C."/>
            <person name="Malmstrom R."/>
            <person name="Stieglmeier M."/>
            <person name="Klingl A."/>
            <person name="Woyke T."/>
            <person name="Ryan C.M."/>
            <person name="Banfield J.F."/>
        </authorList>
    </citation>
    <scope>NUCLEOTIDE SEQUENCE [LARGE SCALE GENOMIC DNA]</scope>
    <source>
        <strain evidence="5">CG10_big_fil_rev_8_21_14_0_10_31_9</strain>
    </source>
</reference>
<evidence type="ECO:0000256" key="3">
    <source>
        <dbReference type="ARBA" id="ARBA00022840"/>
    </source>
</evidence>
<dbReference type="InterPro" id="IPR051046">
    <property type="entry name" value="MurCDEF_CellWall_CoF430Synth"/>
</dbReference>
<evidence type="ECO:0000313" key="6">
    <source>
        <dbReference type="Proteomes" id="UP000231602"/>
    </source>
</evidence>
<organism evidence="5 6">
    <name type="scientific">Candidatus Wolfebacteria bacterium CG10_big_fil_rev_8_21_14_0_10_31_9</name>
    <dbReference type="NCBI Taxonomy" id="1975070"/>
    <lineage>
        <taxon>Bacteria</taxon>
        <taxon>Candidatus Wolfeibacteriota</taxon>
    </lineage>
</organism>
<dbReference type="Proteomes" id="UP000231602">
    <property type="component" value="Unassembled WGS sequence"/>
</dbReference>
<dbReference type="EMBL" id="PCXV01000027">
    <property type="protein sequence ID" value="PIR44101.1"/>
    <property type="molecule type" value="Genomic_DNA"/>
</dbReference>
<feature type="domain" description="Mur ligase central" evidence="4">
    <location>
        <begin position="108"/>
        <end position="243"/>
    </location>
</feature>
<proteinExistence type="predicted"/>
<accession>A0A2H0RC42</accession>
<protein>
    <recommendedName>
        <fullName evidence="4">Mur ligase central domain-containing protein</fullName>
    </recommendedName>
</protein>
<sequence length="273" mass="32192">MVENFSKSIVMFLLKWLTKVYLWLHKPYVIVISGTTGRFWAKEKVVEVLKERNFNVRANKKNFNAEVGLPLSILNISSGERSFSKWMKVIWKAVKLLVESFKKSNREWASEYLVLEMAIDMPEDMKYLLSIVKPNFVILTTITMAYQENFESLDEIAKEYQSLVGALPWNGSLVLNNDDERVSNLAQYYDGKVIAYGFKDDSQFKAFNVRKIEDGQQFKIEIQRKEKEIENVKINRFGRHHIYAELIKEVIKENFKERQREFFGKILDMTSER</sequence>
<dbReference type="InterPro" id="IPR036565">
    <property type="entry name" value="Mur-like_cat_sf"/>
</dbReference>
<evidence type="ECO:0000256" key="1">
    <source>
        <dbReference type="ARBA" id="ARBA00022598"/>
    </source>
</evidence>
<keyword evidence="3" id="KW-0067">ATP-binding</keyword>
<dbReference type="GO" id="GO:0005524">
    <property type="term" value="F:ATP binding"/>
    <property type="evidence" value="ECO:0007669"/>
    <property type="project" value="UniProtKB-KW"/>
</dbReference>